<dbReference type="PROSITE" id="PS51257">
    <property type="entry name" value="PROKAR_LIPOPROTEIN"/>
    <property type="match status" value="1"/>
</dbReference>
<gene>
    <name evidence="3" type="ORF">GM655_20520</name>
</gene>
<comment type="caution">
    <text evidence="3">The sequence shown here is derived from an EMBL/GenBank/DDBJ whole genome shotgun (WGS) entry which is preliminary data.</text>
</comment>
<feature type="signal peptide" evidence="1">
    <location>
        <begin position="1"/>
        <end position="28"/>
    </location>
</feature>
<proteinExistence type="predicted"/>
<keyword evidence="4" id="KW-1185">Reference proteome</keyword>
<evidence type="ECO:0000313" key="3">
    <source>
        <dbReference type="EMBL" id="MTW35188.1"/>
    </source>
</evidence>
<dbReference type="InterPro" id="IPR038255">
    <property type="entry name" value="PBS_linker_sf"/>
</dbReference>
<feature type="domain" description="DUF4214" evidence="2">
    <location>
        <begin position="103"/>
        <end position="162"/>
    </location>
</feature>
<dbReference type="RefSeq" id="WP_155436534.1">
    <property type="nucleotide sequence ID" value="NZ_JBHLXK010000007.1"/>
</dbReference>
<protein>
    <submittedName>
        <fullName evidence="3">DUF4214 domain-containing protein</fullName>
    </submittedName>
</protein>
<dbReference type="InterPro" id="IPR025282">
    <property type="entry name" value="DUF4214"/>
</dbReference>
<dbReference type="Proteomes" id="UP000735592">
    <property type="component" value="Unassembled WGS sequence"/>
</dbReference>
<evidence type="ECO:0000256" key="1">
    <source>
        <dbReference type="SAM" id="SignalP"/>
    </source>
</evidence>
<name>A0ABW9SVL3_9BURK</name>
<dbReference type="EMBL" id="WNKW01000008">
    <property type="protein sequence ID" value="MTW35188.1"/>
    <property type="molecule type" value="Genomic_DNA"/>
</dbReference>
<sequence length="574" mass="60553">MKILKNALLGCFVLILVACGGTSTPPSAAKIAGAMRSGGPIIAGDSYNDVVQQIYVAYFGRPADAGGLTYYENTLVNAAAPTTLQGLLGAYYSNAAVKAVVDSFGTSAESAALYNGNTSAFVTAIYQYTFNRPPDAAGLNYWSNLIDSGAVTRGNAALSIMAGAQSTDATIVANKTRAASNFTVALDSSLKQASYSGLAANVVARTMLSQVNESTNQTAFLNTINQTIDKLVTNYTTPPPSVSNYSPSTATAGYPTTFTFTGSNLVAGMSFSLNGCYSAYEVYGGTSTQRQFNCVPQNPGTYSGTLRSSANGSVLGTFTVTVYAPQPGTSGGDYSTSFSIGESSEASFVLTGANPRHLSTSDTFTITSTETVWAFTAAQYAVNIYALDATNAQLFLNGQAFQGYLLCGTQGSTGMCFPTLPAGKYWIGTVPNQTIFSSYSNPVYHEVSTNHKLSRWYQNDSVGMYAGGNPGAWKSQGFTIPSNAVRAYIETEGYGGKFVVMTPAQYNSFAAAYPNGFFSGSYSYIYACGETSGNPDIEIECELKLPAGSYYLVWFNDTRGWAGSAANIAFYLPQ</sequence>
<keyword evidence="1" id="KW-0732">Signal</keyword>
<dbReference type="Gene3D" id="1.10.3130.20">
    <property type="entry name" value="Phycobilisome linker domain"/>
    <property type="match status" value="1"/>
</dbReference>
<evidence type="ECO:0000259" key="2">
    <source>
        <dbReference type="Pfam" id="PF13946"/>
    </source>
</evidence>
<reference evidence="3 4" key="1">
    <citation type="submission" date="2019-11" db="EMBL/GenBank/DDBJ databases">
        <title>Type strains purchased from KCTC, JCM and DSMZ.</title>
        <authorList>
            <person name="Lu H."/>
        </authorList>
    </citation>
    <scope>NUCLEOTIDE SEQUENCE [LARGE SCALE GENOMIC DNA]</scope>
    <source>
        <strain evidence="3 4">DSM 103461</strain>
    </source>
</reference>
<evidence type="ECO:0000313" key="4">
    <source>
        <dbReference type="Proteomes" id="UP000735592"/>
    </source>
</evidence>
<feature type="chain" id="PRO_5047385867" evidence="1">
    <location>
        <begin position="29"/>
        <end position="574"/>
    </location>
</feature>
<dbReference type="Pfam" id="PF13946">
    <property type="entry name" value="DUF4214"/>
    <property type="match status" value="1"/>
</dbReference>
<accession>A0ABW9SVL3</accession>
<organism evidence="3 4">
    <name type="scientific">Pseudoduganella danionis</name>
    <dbReference type="NCBI Taxonomy" id="1890295"/>
    <lineage>
        <taxon>Bacteria</taxon>
        <taxon>Pseudomonadati</taxon>
        <taxon>Pseudomonadota</taxon>
        <taxon>Betaproteobacteria</taxon>
        <taxon>Burkholderiales</taxon>
        <taxon>Oxalobacteraceae</taxon>
        <taxon>Telluria group</taxon>
        <taxon>Pseudoduganella</taxon>
    </lineage>
</organism>